<sequence>MVTKAQILDHAEVVDKNGDFVGVVDHFESEDQIKLVKKAPNAEGSHHLIPLAWVTNVDDNKVILSKTLQEVEQEWKAV</sequence>
<evidence type="ECO:0000313" key="1">
    <source>
        <dbReference type="EMBL" id="SEQ75991.1"/>
    </source>
</evidence>
<accession>A0A1H9IMM0</accession>
<dbReference type="AlphaFoldDB" id="A0A1H9IMM0"/>
<dbReference type="STRING" id="988801.SAMN05216522_106114"/>
<organism evidence="1 2">
    <name type="scientific">Rosenbergiella nectarea</name>
    <dbReference type="NCBI Taxonomy" id="988801"/>
    <lineage>
        <taxon>Bacteria</taxon>
        <taxon>Pseudomonadati</taxon>
        <taxon>Pseudomonadota</taxon>
        <taxon>Gammaproteobacteria</taxon>
        <taxon>Enterobacterales</taxon>
        <taxon>Erwiniaceae</taxon>
        <taxon>Rosenbergiella</taxon>
    </lineage>
</organism>
<dbReference type="Pfam" id="PF09939">
    <property type="entry name" value="DUF2171"/>
    <property type="match status" value="1"/>
</dbReference>
<dbReference type="Proteomes" id="UP000242515">
    <property type="component" value="Unassembled WGS sequence"/>
</dbReference>
<dbReference type="OrthoDB" id="5569780at2"/>
<evidence type="ECO:0000313" key="2">
    <source>
        <dbReference type="Proteomes" id="UP000242515"/>
    </source>
</evidence>
<keyword evidence="2" id="KW-1185">Reference proteome</keyword>
<gene>
    <name evidence="1" type="ORF">SAMN05216522_106114</name>
</gene>
<dbReference type="RefSeq" id="WP_092675715.1">
    <property type="nucleotide sequence ID" value="NZ_FOGC01000006.1"/>
</dbReference>
<evidence type="ECO:0008006" key="3">
    <source>
        <dbReference type="Google" id="ProtNLM"/>
    </source>
</evidence>
<protein>
    <recommendedName>
        <fullName evidence="3">DUF2171 domain-containing protein</fullName>
    </recommendedName>
</protein>
<dbReference type="InterPro" id="IPR018684">
    <property type="entry name" value="DUF2171"/>
</dbReference>
<dbReference type="EMBL" id="FOGC01000006">
    <property type="protein sequence ID" value="SEQ75991.1"/>
    <property type="molecule type" value="Genomic_DNA"/>
</dbReference>
<name>A0A1H9IMM0_9GAMM</name>
<reference evidence="2" key="1">
    <citation type="submission" date="2016-10" db="EMBL/GenBank/DDBJ databases">
        <authorList>
            <person name="Varghese N."/>
            <person name="Submissions S."/>
        </authorList>
    </citation>
    <scope>NUCLEOTIDE SEQUENCE [LARGE SCALE GENOMIC DNA]</scope>
    <source>
        <strain evidence="2">8N4</strain>
    </source>
</reference>
<proteinExistence type="predicted"/>